<evidence type="ECO:0000313" key="4">
    <source>
        <dbReference type="Proteomes" id="UP000016023"/>
    </source>
</evidence>
<feature type="chain" id="PRO_5003551907" description="Lipocalin-like domain-containing protein" evidence="1">
    <location>
        <begin position="20"/>
        <end position="200"/>
    </location>
</feature>
<keyword evidence="4" id="KW-1185">Reference proteome</keyword>
<reference evidence="3 4" key="1">
    <citation type="submission" date="2011-12" db="EMBL/GenBank/DDBJ databases">
        <title>The Genome Sequence of Prevotella micans F0438.</title>
        <authorList>
            <consortium name="The Broad Institute Genome Sequencing Platform"/>
            <person name="Earl A."/>
            <person name="Ward D."/>
            <person name="Feldgarden M."/>
            <person name="Gevers D."/>
            <person name="Izard J."/>
            <person name="Baranova O.V."/>
            <person name="Blanton J.M."/>
            <person name="Wade W.G."/>
            <person name="Dewhirst F.E."/>
            <person name="Young S.K."/>
            <person name="Zeng Q."/>
            <person name="Gargeya S."/>
            <person name="Fitzgerald M."/>
            <person name="Haas B."/>
            <person name="Abouelleil A."/>
            <person name="Alvarado L."/>
            <person name="Arachchi H.M."/>
            <person name="Berlin A."/>
            <person name="Chapman S.B."/>
            <person name="Gearin G."/>
            <person name="Goldberg J."/>
            <person name="Griggs A."/>
            <person name="Gujja S."/>
            <person name="Hansen M."/>
            <person name="Heiman D."/>
            <person name="Howarth C."/>
            <person name="Larimer J."/>
            <person name="Lui A."/>
            <person name="MacDonald P.J.P."/>
            <person name="McCowen C."/>
            <person name="Montmayeur A."/>
            <person name="Murphy C."/>
            <person name="Neiman D."/>
            <person name="Pearson M."/>
            <person name="Priest M."/>
            <person name="Roberts A."/>
            <person name="Saif S."/>
            <person name="Shea T."/>
            <person name="Sisk P."/>
            <person name="Stolte C."/>
            <person name="Sykes S."/>
            <person name="Wortman J."/>
            <person name="Nusbaum C."/>
            <person name="Birren B."/>
        </authorList>
    </citation>
    <scope>NUCLEOTIDE SEQUENCE [LARGE SCALE GENOMIC DNA]</scope>
    <source>
        <strain evidence="3 4">F0438</strain>
    </source>
</reference>
<dbReference type="RefSeq" id="WP_006950835.1">
    <property type="nucleotide sequence ID" value="NZ_JH594521.1"/>
</dbReference>
<dbReference type="AlphaFoldDB" id="H1PZC8"/>
<dbReference type="HOGENOM" id="CLU_1254963_0_0_10"/>
<dbReference type="EMBL" id="AGWK01000001">
    <property type="protein sequence ID" value="EHO74973.1"/>
    <property type="molecule type" value="Genomic_DNA"/>
</dbReference>
<evidence type="ECO:0000313" key="3">
    <source>
        <dbReference type="EMBL" id="EHO74973.1"/>
    </source>
</evidence>
<organism evidence="3 4">
    <name type="scientific">Prevotella micans F0438</name>
    <dbReference type="NCBI Taxonomy" id="883158"/>
    <lineage>
        <taxon>Bacteria</taxon>
        <taxon>Pseudomonadati</taxon>
        <taxon>Bacteroidota</taxon>
        <taxon>Bacteroidia</taxon>
        <taxon>Bacteroidales</taxon>
        <taxon>Prevotellaceae</taxon>
        <taxon>Prevotella</taxon>
    </lineage>
</organism>
<gene>
    <name evidence="3" type="ORF">HMPREF9140_00016</name>
</gene>
<accession>H1PZC8</accession>
<evidence type="ECO:0000259" key="2">
    <source>
        <dbReference type="Pfam" id="PF13944"/>
    </source>
</evidence>
<dbReference type="STRING" id="883158.HMPREF9140_00016"/>
<dbReference type="Pfam" id="PF13944">
    <property type="entry name" value="Calycin_like"/>
    <property type="match status" value="1"/>
</dbReference>
<dbReference type="Gene3D" id="2.40.128.350">
    <property type="match status" value="1"/>
</dbReference>
<protein>
    <recommendedName>
        <fullName evidence="2">Lipocalin-like domain-containing protein</fullName>
    </recommendedName>
</protein>
<proteinExistence type="predicted"/>
<dbReference type="PATRIC" id="fig|883158.3.peg.17"/>
<dbReference type="eggNOG" id="ENOG502ZPR7">
    <property type="taxonomic scope" value="Bacteria"/>
</dbReference>
<evidence type="ECO:0000256" key="1">
    <source>
        <dbReference type="SAM" id="SignalP"/>
    </source>
</evidence>
<name>H1PZC8_9BACT</name>
<feature type="signal peptide" evidence="1">
    <location>
        <begin position="1"/>
        <end position="19"/>
    </location>
</feature>
<dbReference type="Proteomes" id="UP000016023">
    <property type="component" value="Unassembled WGS sequence"/>
</dbReference>
<comment type="caution">
    <text evidence="3">The sequence shown here is derived from an EMBL/GenBank/DDBJ whole genome shotgun (WGS) entry which is preliminary data.</text>
</comment>
<keyword evidence="1" id="KW-0732">Signal</keyword>
<feature type="domain" description="Lipocalin-like" evidence="2">
    <location>
        <begin position="25"/>
        <end position="147"/>
    </location>
</feature>
<sequence>MKKIFTLILLVACAIGASATNFKDSVMVTAMGQTVRDTATIVLTKQDNGKYTMALYNFQYKGMGVGNIIVNDIDGTINTKGIVEFSAKKSIKITKGTDPNVSSWMGPTLGDVPIDLKAKQFGNKLYANIEIKVKVLLVPMTIKVVFGKEDNIVTSLQQIKSTTNGKEEVYNLDGTRAERMQDGKIYIVRKADGSVVKVRK</sequence>
<dbReference type="InterPro" id="IPR024311">
    <property type="entry name" value="Lipocalin-like"/>
</dbReference>